<evidence type="ECO:0000256" key="6">
    <source>
        <dbReference type="ARBA" id="ARBA00022982"/>
    </source>
</evidence>
<dbReference type="GO" id="GO:0045275">
    <property type="term" value="C:respiratory chain complex III"/>
    <property type="evidence" value="ECO:0007669"/>
    <property type="project" value="InterPro"/>
</dbReference>
<evidence type="ECO:0000256" key="3">
    <source>
        <dbReference type="ARBA" id="ARBA00022448"/>
    </source>
</evidence>
<dbReference type="PANTHER" id="PTHR12022">
    <property type="entry name" value="UBIQUINOL-CYTOCHROME C REDUCTASE COMPLEX 14 KD PROTEIN"/>
    <property type="match status" value="1"/>
</dbReference>
<comment type="subcellular location">
    <subcellularLocation>
        <location evidence="1">Mitochondrion inner membrane</location>
        <topology evidence="1">Peripheral membrane protein</topology>
        <orientation evidence="1">Matrix side</orientation>
    </subcellularLocation>
</comment>
<dbReference type="Gene3D" id="1.10.1090.10">
    <property type="entry name" value="Cytochrome b-c1 complex subunit 7"/>
    <property type="match status" value="1"/>
</dbReference>
<evidence type="ECO:0000313" key="10">
    <source>
        <dbReference type="EMBL" id="TRM61713.1"/>
    </source>
</evidence>
<name>A0A550CA95_9AGAR</name>
<evidence type="ECO:0000256" key="9">
    <source>
        <dbReference type="PIRNR" id="PIRNR000022"/>
    </source>
</evidence>
<protein>
    <recommendedName>
        <fullName evidence="9">Cytochrome b-c1 complex subunit 7</fullName>
    </recommendedName>
</protein>
<dbReference type="FunFam" id="1.10.1090.10:FF:000001">
    <property type="entry name" value="Cytochrome b-c1 complex subunit 7"/>
    <property type="match status" value="1"/>
</dbReference>
<keyword evidence="8 9" id="KW-0472">Membrane</keyword>
<evidence type="ECO:0000256" key="4">
    <source>
        <dbReference type="ARBA" id="ARBA00022660"/>
    </source>
</evidence>
<sequence length="127" mass="15217">MIFGPTSLSLASRVTANKTLLAWCKPIAAWYTDLMGYRKYGLRYDDLILEENKDMYRSINRLTDRETYDRGFRFKRASQASILHTPLPKEQWTKPEEDTQYLRPHIENVIAENKERKYWDNLKVQRK</sequence>
<evidence type="ECO:0000313" key="11">
    <source>
        <dbReference type="Proteomes" id="UP000320762"/>
    </source>
</evidence>
<keyword evidence="7 9" id="KW-0496">Mitochondrion</keyword>
<dbReference type="PIRSF" id="PIRSF000022">
    <property type="entry name" value="Bc1_14K"/>
    <property type="match status" value="1"/>
</dbReference>
<gene>
    <name evidence="10" type="ORF">BD626DRAFT_500259</name>
</gene>
<keyword evidence="6 9" id="KW-0249">Electron transport</keyword>
<keyword evidence="4 9" id="KW-0679">Respiratory chain</keyword>
<comment type="function">
    <text evidence="9">Component of the ubiquinol-cytochrome c oxidoreductase, a multisubunit transmembrane complex that is part of the mitochondrial electron transport chain which drives oxidative phosphorylation.</text>
</comment>
<accession>A0A550CA95</accession>
<evidence type="ECO:0000256" key="2">
    <source>
        <dbReference type="ARBA" id="ARBA00008554"/>
    </source>
</evidence>
<dbReference type="EMBL" id="VDMD01000015">
    <property type="protein sequence ID" value="TRM61713.1"/>
    <property type="molecule type" value="Genomic_DNA"/>
</dbReference>
<comment type="caution">
    <text evidence="10">The sequence shown here is derived from an EMBL/GenBank/DDBJ whole genome shotgun (WGS) entry which is preliminary data.</text>
</comment>
<dbReference type="AlphaFoldDB" id="A0A550CA95"/>
<evidence type="ECO:0000256" key="5">
    <source>
        <dbReference type="ARBA" id="ARBA00022792"/>
    </source>
</evidence>
<dbReference type="OrthoDB" id="425749at2759"/>
<dbReference type="SUPFAM" id="SSF81524">
    <property type="entry name" value="14 kDa protein of cytochrome bc1 complex (Ubiquinol-cytochrome c reductase)"/>
    <property type="match status" value="1"/>
</dbReference>
<dbReference type="PANTHER" id="PTHR12022:SF0">
    <property type="entry name" value="CYTOCHROME B-C1 COMPLEX SUBUNIT 7"/>
    <property type="match status" value="1"/>
</dbReference>
<dbReference type="Proteomes" id="UP000320762">
    <property type="component" value="Unassembled WGS sequence"/>
</dbReference>
<keyword evidence="3 9" id="KW-0813">Transport</keyword>
<evidence type="ECO:0000256" key="8">
    <source>
        <dbReference type="ARBA" id="ARBA00023136"/>
    </source>
</evidence>
<dbReference type="InterPro" id="IPR003197">
    <property type="entry name" value="QCR7"/>
</dbReference>
<dbReference type="Pfam" id="PF02271">
    <property type="entry name" value="UCR_14kD"/>
    <property type="match status" value="1"/>
</dbReference>
<reference evidence="10 11" key="1">
    <citation type="journal article" date="2019" name="New Phytol.">
        <title>Comparative genomics reveals unique wood-decay strategies and fruiting body development in the Schizophyllaceae.</title>
        <authorList>
            <person name="Almasi E."/>
            <person name="Sahu N."/>
            <person name="Krizsan K."/>
            <person name="Balint B."/>
            <person name="Kovacs G.M."/>
            <person name="Kiss B."/>
            <person name="Cseklye J."/>
            <person name="Drula E."/>
            <person name="Henrissat B."/>
            <person name="Nagy I."/>
            <person name="Chovatia M."/>
            <person name="Adam C."/>
            <person name="LaButti K."/>
            <person name="Lipzen A."/>
            <person name="Riley R."/>
            <person name="Grigoriev I.V."/>
            <person name="Nagy L.G."/>
        </authorList>
    </citation>
    <scope>NUCLEOTIDE SEQUENCE [LARGE SCALE GENOMIC DNA]</scope>
    <source>
        <strain evidence="10 11">NL-1724</strain>
    </source>
</reference>
<dbReference type="GO" id="GO:0005743">
    <property type="term" value="C:mitochondrial inner membrane"/>
    <property type="evidence" value="ECO:0007669"/>
    <property type="project" value="UniProtKB-SubCell"/>
</dbReference>
<dbReference type="GO" id="GO:0006122">
    <property type="term" value="P:mitochondrial electron transport, ubiquinol to cytochrome c"/>
    <property type="evidence" value="ECO:0007669"/>
    <property type="project" value="InterPro"/>
</dbReference>
<comment type="similarity">
    <text evidence="2 9">Belongs to the UQCRB/QCR7 family.</text>
</comment>
<dbReference type="STRING" id="97359.A0A550CA95"/>
<evidence type="ECO:0000256" key="1">
    <source>
        <dbReference type="ARBA" id="ARBA00004443"/>
    </source>
</evidence>
<organism evidence="10 11">
    <name type="scientific">Schizophyllum amplum</name>
    <dbReference type="NCBI Taxonomy" id="97359"/>
    <lineage>
        <taxon>Eukaryota</taxon>
        <taxon>Fungi</taxon>
        <taxon>Dikarya</taxon>
        <taxon>Basidiomycota</taxon>
        <taxon>Agaricomycotina</taxon>
        <taxon>Agaricomycetes</taxon>
        <taxon>Agaricomycetidae</taxon>
        <taxon>Agaricales</taxon>
        <taxon>Schizophyllaceae</taxon>
        <taxon>Schizophyllum</taxon>
    </lineage>
</organism>
<keyword evidence="5 9" id="KW-0999">Mitochondrion inner membrane</keyword>
<dbReference type="InterPro" id="IPR036544">
    <property type="entry name" value="QCR7_sf"/>
</dbReference>
<keyword evidence="11" id="KW-1185">Reference proteome</keyword>
<evidence type="ECO:0000256" key="7">
    <source>
        <dbReference type="ARBA" id="ARBA00023128"/>
    </source>
</evidence>
<proteinExistence type="inferred from homology"/>